<evidence type="ECO:0000313" key="4">
    <source>
        <dbReference type="Proteomes" id="UP001596977"/>
    </source>
</evidence>
<keyword evidence="4" id="KW-1185">Reference proteome</keyword>
<dbReference type="PROSITE" id="PS51257">
    <property type="entry name" value="PROKAR_LIPOPROTEIN"/>
    <property type="match status" value="1"/>
</dbReference>
<sequence length="82" mass="8091">MRKAILIPAAALAALALSACGGARNEANEAAETLAGDSNTMSEADGDVKAATDAAFNDAMGSYSGNTAGLDTSVPDGNEIDE</sequence>
<dbReference type="Proteomes" id="UP001596977">
    <property type="component" value="Unassembled WGS sequence"/>
</dbReference>
<protein>
    <recommendedName>
        <fullName evidence="5">Circumsporozoite protein</fullName>
    </recommendedName>
</protein>
<gene>
    <name evidence="3" type="ORF">ACFQ1E_09985</name>
</gene>
<accession>A0ABW3H964</accession>
<name>A0ABW3H964_9SPHN</name>
<comment type="caution">
    <text evidence="3">The sequence shown here is derived from an EMBL/GenBank/DDBJ whole genome shotgun (WGS) entry which is preliminary data.</text>
</comment>
<evidence type="ECO:0000313" key="3">
    <source>
        <dbReference type="EMBL" id="MFD0946668.1"/>
    </source>
</evidence>
<feature type="chain" id="PRO_5046047016" description="Circumsporozoite protein" evidence="2">
    <location>
        <begin position="20"/>
        <end position="82"/>
    </location>
</feature>
<feature type="region of interest" description="Disordered" evidence="1">
    <location>
        <begin position="63"/>
        <end position="82"/>
    </location>
</feature>
<evidence type="ECO:0000256" key="1">
    <source>
        <dbReference type="SAM" id="MobiDB-lite"/>
    </source>
</evidence>
<reference evidence="4" key="1">
    <citation type="journal article" date="2019" name="Int. J. Syst. Evol. Microbiol.">
        <title>The Global Catalogue of Microorganisms (GCM) 10K type strain sequencing project: providing services to taxonomists for standard genome sequencing and annotation.</title>
        <authorList>
            <consortium name="The Broad Institute Genomics Platform"/>
            <consortium name="The Broad Institute Genome Sequencing Center for Infectious Disease"/>
            <person name="Wu L."/>
            <person name="Ma J."/>
        </authorList>
    </citation>
    <scope>NUCLEOTIDE SEQUENCE [LARGE SCALE GENOMIC DNA]</scope>
    <source>
        <strain evidence="4">CCUG 62982</strain>
    </source>
</reference>
<dbReference type="RefSeq" id="WP_264944257.1">
    <property type="nucleotide sequence ID" value="NZ_JAPDRA010000004.1"/>
</dbReference>
<organism evidence="3 4">
    <name type="scientific">Sphingomonas canadensis</name>
    <dbReference type="NCBI Taxonomy" id="1219257"/>
    <lineage>
        <taxon>Bacteria</taxon>
        <taxon>Pseudomonadati</taxon>
        <taxon>Pseudomonadota</taxon>
        <taxon>Alphaproteobacteria</taxon>
        <taxon>Sphingomonadales</taxon>
        <taxon>Sphingomonadaceae</taxon>
        <taxon>Sphingomonas</taxon>
    </lineage>
</organism>
<proteinExistence type="predicted"/>
<evidence type="ECO:0008006" key="5">
    <source>
        <dbReference type="Google" id="ProtNLM"/>
    </source>
</evidence>
<keyword evidence="2" id="KW-0732">Signal</keyword>
<dbReference type="EMBL" id="JBHTJG010000004">
    <property type="protein sequence ID" value="MFD0946668.1"/>
    <property type="molecule type" value="Genomic_DNA"/>
</dbReference>
<feature type="signal peptide" evidence="2">
    <location>
        <begin position="1"/>
        <end position="19"/>
    </location>
</feature>
<evidence type="ECO:0000256" key="2">
    <source>
        <dbReference type="SAM" id="SignalP"/>
    </source>
</evidence>